<feature type="signal peptide" evidence="3">
    <location>
        <begin position="1"/>
        <end position="31"/>
    </location>
</feature>
<feature type="chain" id="PRO_5029441620" description="Polysaccharide export protein" evidence="3">
    <location>
        <begin position="32"/>
        <end position="534"/>
    </location>
</feature>
<feature type="domain" description="Soluble ligand binding" evidence="5">
    <location>
        <begin position="249"/>
        <end position="283"/>
    </location>
</feature>
<keyword evidence="2" id="KW-1133">Transmembrane helix</keyword>
<evidence type="ECO:0000259" key="4">
    <source>
        <dbReference type="Pfam" id="PF02563"/>
    </source>
</evidence>
<dbReference type="InterPro" id="IPR019554">
    <property type="entry name" value="Soluble_ligand-bd"/>
</dbReference>
<evidence type="ECO:0000256" key="1">
    <source>
        <dbReference type="ARBA" id="ARBA00022729"/>
    </source>
</evidence>
<keyword evidence="2" id="KW-0812">Transmembrane</keyword>
<organism evidence="6 7">
    <name type="scientific">Anaeromyxobacter diazotrophicus</name>
    <dbReference type="NCBI Taxonomy" id="2590199"/>
    <lineage>
        <taxon>Bacteria</taxon>
        <taxon>Pseudomonadati</taxon>
        <taxon>Myxococcota</taxon>
        <taxon>Myxococcia</taxon>
        <taxon>Myxococcales</taxon>
        <taxon>Cystobacterineae</taxon>
        <taxon>Anaeromyxobacteraceae</taxon>
        <taxon>Anaeromyxobacter</taxon>
    </lineage>
</organism>
<evidence type="ECO:0000256" key="2">
    <source>
        <dbReference type="SAM" id="Phobius"/>
    </source>
</evidence>
<accession>A0A7I9VGC3</accession>
<gene>
    <name evidence="6" type="ORF">AMYX_01820</name>
</gene>
<dbReference type="Proteomes" id="UP000503640">
    <property type="component" value="Unassembled WGS sequence"/>
</dbReference>
<reference evidence="7" key="1">
    <citation type="journal article" date="2020" name="Appl. Environ. Microbiol.">
        <title>Diazotrophic Anaeromyxobacter Isolates from Soils.</title>
        <authorList>
            <person name="Masuda Y."/>
            <person name="Yamanaka H."/>
            <person name="Xu Z.X."/>
            <person name="Shiratori Y."/>
            <person name="Aono T."/>
            <person name="Amachi S."/>
            <person name="Senoo K."/>
            <person name="Itoh H."/>
        </authorList>
    </citation>
    <scope>NUCLEOTIDE SEQUENCE [LARGE SCALE GENOMIC DNA]</scope>
    <source>
        <strain evidence="7">R267</strain>
    </source>
</reference>
<feature type="domain" description="Soluble ligand binding" evidence="5">
    <location>
        <begin position="165"/>
        <end position="213"/>
    </location>
</feature>
<feature type="domain" description="Polysaccharide export protein N-terminal" evidence="4">
    <location>
        <begin position="85"/>
        <end position="157"/>
    </location>
</feature>
<dbReference type="InterPro" id="IPR049712">
    <property type="entry name" value="Poly_export"/>
</dbReference>
<evidence type="ECO:0000313" key="7">
    <source>
        <dbReference type="Proteomes" id="UP000503640"/>
    </source>
</evidence>
<evidence type="ECO:0000259" key="5">
    <source>
        <dbReference type="Pfam" id="PF10531"/>
    </source>
</evidence>
<name>A0A7I9VGC3_9BACT</name>
<dbReference type="PANTHER" id="PTHR33619:SF3">
    <property type="entry name" value="POLYSACCHARIDE EXPORT PROTEIN GFCE-RELATED"/>
    <property type="match status" value="1"/>
</dbReference>
<keyword evidence="7" id="KW-1185">Reference proteome</keyword>
<evidence type="ECO:0008006" key="8">
    <source>
        <dbReference type="Google" id="ProtNLM"/>
    </source>
</evidence>
<sequence length="534" mass="57018">MSEMTNKPFRRGLATFLAAQPIFWMSNVAYAQTMQAPGGFGASGAGGVTVPGPLAPADIEVMRGERGLASAAAPVAPVIDETIDPDKYICGPGDVLELNFWGVQNFKLRVTIDVEGRAFVSKVGYFALQGKTLTQARRVMRDSVARFYPRLSFDVTLAEPRTFLVQVVDDVARPGSYPSRAIERVAAAIGKAGGFGPSASKRRVEVRRRDGTVLTADLLLYTLTGDLKFNPYLLDGDVVRVPFEELAATIGGAVNRPGRYELVKTRDLAELVELGGGLLPSATQLLPITLIRRGQDDREDLKTFEFVAGKAPAIPLHPEDAVRIPSAAELQQSVVVVGAIAGAVPATAAVTPAVTADEAAATRRLPFVDGDTVRTLLERVGGVGPLADLTGAYILRAGRTIPVDLYALVMLRDFKADLPVELGDTLVIPFKRRNILVEGSVFAPGSYPYNPAFGVEQYLSLAGGRSRNAQSIDNVKLITPNGETKDYRPDLKIDPGSSLVVPERNFSRSEVVQIILAGAGIVLSGVAVVIAARK</sequence>
<proteinExistence type="predicted"/>
<dbReference type="Pfam" id="PF10531">
    <property type="entry name" value="SLBB"/>
    <property type="match status" value="2"/>
</dbReference>
<evidence type="ECO:0000313" key="6">
    <source>
        <dbReference type="EMBL" id="GEJ55441.1"/>
    </source>
</evidence>
<keyword evidence="2" id="KW-0472">Membrane</keyword>
<protein>
    <recommendedName>
        <fullName evidence="8">Polysaccharide export protein</fullName>
    </recommendedName>
</protein>
<dbReference type="InterPro" id="IPR003715">
    <property type="entry name" value="Poly_export_N"/>
</dbReference>
<comment type="caution">
    <text evidence="6">The sequence shown here is derived from an EMBL/GenBank/DDBJ whole genome shotgun (WGS) entry which is preliminary data.</text>
</comment>
<feature type="transmembrane region" description="Helical" evidence="2">
    <location>
        <begin position="511"/>
        <end position="532"/>
    </location>
</feature>
<dbReference type="Pfam" id="PF02563">
    <property type="entry name" value="Poly_export"/>
    <property type="match status" value="1"/>
</dbReference>
<evidence type="ECO:0000256" key="3">
    <source>
        <dbReference type="SAM" id="SignalP"/>
    </source>
</evidence>
<dbReference type="Gene3D" id="3.10.560.10">
    <property type="entry name" value="Outer membrane lipoprotein wza domain like"/>
    <property type="match status" value="4"/>
</dbReference>
<keyword evidence="1 3" id="KW-0732">Signal</keyword>
<dbReference type="GO" id="GO:0015159">
    <property type="term" value="F:polysaccharide transmembrane transporter activity"/>
    <property type="evidence" value="ECO:0007669"/>
    <property type="project" value="InterPro"/>
</dbReference>
<dbReference type="EMBL" id="BJTG01000001">
    <property type="protein sequence ID" value="GEJ55441.1"/>
    <property type="molecule type" value="Genomic_DNA"/>
</dbReference>
<dbReference type="PANTHER" id="PTHR33619">
    <property type="entry name" value="POLYSACCHARIDE EXPORT PROTEIN GFCE-RELATED"/>
    <property type="match status" value="1"/>
</dbReference>
<dbReference type="AlphaFoldDB" id="A0A7I9VGC3"/>